<dbReference type="SUPFAM" id="SSF144091">
    <property type="entry name" value="Rhomboid-like"/>
    <property type="match status" value="1"/>
</dbReference>
<dbReference type="eggNOG" id="KOG2980">
    <property type="taxonomic scope" value="Eukaryota"/>
</dbReference>
<evidence type="ECO:0000313" key="11">
    <source>
        <dbReference type="Proteomes" id="UP000030651"/>
    </source>
</evidence>
<feature type="domain" description="Peptidase S54 rhomboid" evidence="9">
    <location>
        <begin position="398"/>
        <end position="542"/>
    </location>
</feature>
<dbReference type="OMA" id="PAWRMLN"/>
<evidence type="ECO:0000256" key="2">
    <source>
        <dbReference type="ARBA" id="ARBA00009045"/>
    </source>
</evidence>
<keyword evidence="4" id="KW-0378">Hydrolase</keyword>
<dbReference type="PANTHER" id="PTHR43731:SF14">
    <property type="entry name" value="PRESENILIN-ASSOCIATED RHOMBOID-LIKE PROTEIN, MITOCHONDRIAL"/>
    <property type="match status" value="1"/>
</dbReference>
<evidence type="ECO:0000313" key="10">
    <source>
        <dbReference type="EMBL" id="ETS86411.1"/>
    </source>
</evidence>
<proteinExistence type="inferred from homology"/>
<organism evidence="10 11">
    <name type="scientific">Pestalotiopsis fici (strain W106-1 / CGMCC3.15140)</name>
    <dbReference type="NCBI Taxonomy" id="1229662"/>
    <lineage>
        <taxon>Eukaryota</taxon>
        <taxon>Fungi</taxon>
        <taxon>Dikarya</taxon>
        <taxon>Ascomycota</taxon>
        <taxon>Pezizomycotina</taxon>
        <taxon>Sordariomycetes</taxon>
        <taxon>Xylariomycetidae</taxon>
        <taxon>Amphisphaeriales</taxon>
        <taxon>Sporocadaceae</taxon>
        <taxon>Pestalotiopsis</taxon>
    </lineage>
</organism>
<keyword evidence="6 8" id="KW-0472">Membrane</keyword>
<keyword evidence="5 8" id="KW-1133">Transmembrane helix</keyword>
<gene>
    <name evidence="10" type="ORF">PFICI_00239</name>
</gene>
<dbReference type="GO" id="GO:0016020">
    <property type="term" value="C:membrane"/>
    <property type="evidence" value="ECO:0007669"/>
    <property type="project" value="UniProtKB-SubCell"/>
</dbReference>
<feature type="region of interest" description="Disordered" evidence="7">
    <location>
        <begin position="196"/>
        <end position="237"/>
    </location>
</feature>
<dbReference type="AlphaFoldDB" id="W3XMB4"/>
<dbReference type="InParanoid" id="W3XMB4"/>
<dbReference type="InterPro" id="IPR050925">
    <property type="entry name" value="Rhomboid_protease_S54"/>
</dbReference>
<comment type="subcellular location">
    <subcellularLocation>
        <location evidence="1">Membrane</location>
        <topology evidence="1">Multi-pass membrane protein</topology>
    </subcellularLocation>
</comment>
<dbReference type="OrthoDB" id="10260614at2759"/>
<keyword evidence="11" id="KW-1185">Reference proteome</keyword>
<dbReference type="GO" id="GO:0006465">
    <property type="term" value="P:signal peptide processing"/>
    <property type="evidence" value="ECO:0007669"/>
    <property type="project" value="TreeGrafter"/>
</dbReference>
<dbReference type="Gene3D" id="1.20.1540.10">
    <property type="entry name" value="Rhomboid-like"/>
    <property type="match status" value="1"/>
</dbReference>
<dbReference type="EMBL" id="KI912109">
    <property type="protein sequence ID" value="ETS86411.1"/>
    <property type="molecule type" value="Genomic_DNA"/>
</dbReference>
<dbReference type="RefSeq" id="XP_007827011.1">
    <property type="nucleotide sequence ID" value="XM_007828820.1"/>
</dbReference>
<evidence type="ECO:0000256" key="8">
    <source>
        <dbReference type="SAM" id="Phobius"/>
    </source>
</evidence>
<dbReference type="Pfam" id="PF01694">
    <property type="entry name" value="Rhomboid"/>
    <property type="match status" value="1"/>
</dbReference>
<protein>
    <recommendedName>
        <fullName evidence="9">Peptidase S54 rhomboid domain-containing protein</fullName>
    </recommendedName>
</protein>
<evidence type="ECO:0000256" key="4">
    <source>
        <dbReference type="ARBA" id="ARBA00022801"/>
    </source>
</evidence>
<dbReference type="HOGENOM" id="CLU_026938_1_0_1"/>
<evidence type="ECO:0000256" key="7">
    <source>
        <dbReference type="SAM" id="MobiDB-lite"/>
    </source>
</evidence>
<feature type="transmembrane region" description="Helical" evidence="8">
    <location>
        <begin position="462"/>
        <end position="481"/>
    </location>
</feature>
<feature type="transmembrane region" description="Helical" evidence="8">
    <location>
        <begin position="502"/>
        <end position="524"/>
    </location>
</feature>
<keyword evidence="3 8" id="KW-0812">Transmembrane</keyword>
<dbReference type="PANTHER" id="PTHR43731">
    <property type="entry name" value="RHOMBOID PROTEASE"/>
    <property type="match status" value="1"/>
</dbReference>
<dbReference type="InterPro" id="IPR035952">
    <property type="entry name" value="Rhomboid-like_sf"/>
</dbReference>
<dbReference type="STRING" id="1229662.W3XMB4"/>
<evidence type="ECO:0000256" key="3">
    <source>
        <dbReference type="ARBA" id="ARBA00022692"/>
    </source>
</evidence>
<dbReference type="GO" id="GO:0004252">
    <property type="term" value="F:serine-type endopeptidase activity"/>
    <property type="evidence" value="ECO:0007669"/>
    <property type="project" value="InterPro"/>
</dbReference>
<evidence type="ECO:0000256" key="1">
    <source>
        <dbReference type="ARBA" id="ARBA00004141"/>
    </source>
</evidence>
<feature type="transmembrane region" description="Helical" evidence="8">
    <location>
        <begin position="353"/>
        <end position="377"/>
    </location>
</feature>
<evidence type="ECO:0000256" key="5">
    <source>
        <dbReference type="ARBA" id="ARBA00022989"/>
    </source>
</evidence>
<name>W3XMB4_PESFW</name>
<dbReference type="KEGG" id="pfy:PFICI_00239"/>
<dbReference type="InterPro" id="IPR022764">
    <property type="entry name" value="Peptidase_S54_rhomboid_dom"/>
</dbReference>
<dbReference type="Proteomes" id="UP000030651">
    <property type="component" value="Unassembled WGS sequence"/>
</dbReference>
<sequence length="584" mass="65006">MNVLTSLAAPASSFQIGIRAICRQSTAAAIRQLSTTSRVKSQSCHTCSIGLGRPSMLLRQSRQSKHDQFLPRTVARTIFTFRAIVHYSQLPDSYEDAKGLPFRKEPLNGTEVKQIFGSKITPTSANQLLKIIHGRRVAGTLDDPDLQQNTADYLADEKIKALEYLRKHIPVDEVINAGLRAEDELRLLEEQVAVEQTQEQHEETSVQKSRATSAEVQDTTEEPQLPTGRLPRKEADGSLYGETMFDRIRKRNIAKREEEERLAEEERLKREEEEALGNIGGLQTETAAPKAMSPWRQKHAERATSDLQAPPEMKAWERLLPATTFTLLVLGACLVLAAYYTPPKRDRRVWPDIPPAAATCIGLMLINIGIFALWKFPPAWSILNRYMLVIPATPRPLQLLGAIFSHHSWGHMAGNMLALWFFGIRLHDEIGRGNFLAIYFASGTLGFLASMFNLVLFRGIQFTTLGASGAIYGIITAFFWMHRKEEFKLMGLPPDPYSGPSGAVFLGLIVGLHVWAGLFSISRAAMNLDVASHFGGIAAGLLGIELVQKHMTDRAKAAAEREKEQSKTIDVMGKLVEQKPSSEK</sequence>
<dbReference type="GeneID" id="19265252"/>
<feature type="transmembrane region" description="Helical" evidence="8">
    <location>
        <begin position="319"/>
        <end position="341"/>
    </location>
</feature>
<comment type="similarity">
    <text evidence="2">Belongs to the peptidase S54 family.</text>
</comment>
<evidence type="ECO:0000259" key="9">
    <source>
        <dbReference type="Pfam" id="PF01694"/>
    </source>
</evidence>
<evidence type="ECO:0000256" key="6">
    <source>
        <dbReference type="ARBA" id="ARBA00023136"/>
    </source>
</evidence>
<feature type="compositionally biased region" description="Polar residues" evidence="7">
    <location>
        <begin position="208"/>
        <end position="217"/>
    </location>
</feature>
<feature type="region of interest" description="Disordered" evidence="7">
    <location>
        <begin position="257"/>
        <end position="289"/>
    </location>
</feature>
<accession>W3XMB4</accession>
<feature type="compositionally biased region" description="Basic and acidic residues" evidence="7">
    <location>
        <begin position="257"/>
        <end position="272"/>
    </location>
</feature>
<reference evidence="11" key="1">
    <citation type="journal article" date="2015" name="BMC Genomics">
        <title>Genomic and transcriptomic analysis of the endophytic fungus Pestalotiopsis fici reveals its lifestyle and high potential for synthesis of natural products.</title>
        <authorList>
            <person name="Wang X."/>
            <person name="Zhang X."/>
            <person name="Liu L."/>
            <person name="Xiang M."/>
            <person name="Wang W."/>
            <person name="Sun X."/>
            <person name="Che Y."/>
            <person name="Guo L."/>
            <person name="Liu G."/>
            <person name="Guo L."/>
            <person name="Wang C."/>
            <person name="Yin W.B."/>
            <person name="Stadler M."/>
            <person name="Zhang X."/>
            <person name="Liu X."/>
        </authorList>
    </citation>
    <scope>NUCLEOTIDE SEQUENCE [LARGE SCALE GENOMIC DNA]</scope>
    <source>
        <strain evidence="11">W106-1 / CGMCC3.15140</strain>
    </source>
</reference>
<feature type="transmembrane region" description="Helical" evidence="8">
    <location>
        <begin position="435"/>
        <end position="456"/>
    </location>
</feature>